<dbReference type="GO" id="GO:0005737">
    <property type="term" value="C:cytoplasm"/>
    <property type="evidence" value="ECO:0000318"/>
    <property type="project" value="GO_Central"/>
</dbReference>
<feature type="region of interest" description="Disordered" evidence="15">
    <location>
        <begin position="1"/>
        <end position="26"/>
    </location>
</feature>
<dbReference type="KEGG" id="tps:THAPSDRAFT_12164"/>
<dbReference type="InParanoid" id="B8CGM9"/>
<dbReference type="GO" id="GO:0000380">
    <property type="term" value="P:alternative mRNA splicing, via spliceosome"/>
    <property type="evidence" value="ECO:0000318"/>
    <property type="project" value="GO_Central"/>
</dbReference>
<dbReference type="GO" id="GO:0043021">
    <property type="term" value="F:ribonucleoprotein complex binding"/>
    <property type="evidence" value="ECO:0000318"/>
    <property type="project" value="GO_Central"/>
</dbReference>
<organism evidence="17 18">
    <name type="scientific">Thalassiosira pseudonana</name>
    <name type="common">Marine diatom</name>
    <name type="synonym">Cyclotella nana</name>
    <dbReference type="NCBI Taxonomy" id="35128"/>
    <lineage>
        <taxon>Eukaryota</taxon>
        <taxon>Sar</taxon>
        <taxon>Stramenopiles</taxon>
        <taxon>Ochrophyta</taxon>
        <taxon>Bacillariophyta</taxon>
        <taxon>Coscinodiscophyceae</taxon>
        <taxon>Thalassiosirophycidae</taxon>
        <taxon>Thalassiosirales</taxon>
        <taxon>Thalassiosiraceae</taxon>
        <taxon>Thalassiosira</taxon>
    </lineage>
</organism>
<keyword evidence="12" id="KW-0539">Nucleus</keyword>
<keyword evidence="11" id="KW-0508">mRNA splicing</keyword>
<reference evidence="17 18" key="1">
    <citation type="journal article" date="2004" name="Science">
        <title>The genome of the diatom Thalassiosira pseudonana: ecology, evolution, and metabolism.</title>
        <authorList>
            <person name="Armbrust E.V."/>
            <person name="Berges J.A."/>
            <person name="Bowler C."/>
            <person name="Green B.R."/>
            <person name="Martinez D."/>
            <person name="Putnam N.H."/>
            <person name="Zhou S."/>
            <person name="Allen A.E."/>
            <person name="Apt K.E."/>
            <person name="Bechner M."/>
            <person name="Brzezinski M.A."/>
            <person name="Chaal B.K."/>
            <person name="Chiovitti A."/>
            <person name="Davis A.K."/>
            <person name="Demarest M.S."/>
            <person name="Detter J.C."/>
            <person name="Glavina T."/>
            <person name="Goodstein D."/>
            <person name="Hadi M.Z."/>
            <person name="Hellsten U."/>
            <person name="Hildebrand M."/>
            <person name="Jenkins B.D."/>
            <person name="Jurka J."/>
            <person name="Kapitonov V.V."/>
            <person name="Kroger N."/>
            <person name="Lau W.W."/>
            <person name="Lane T.W."/>
            <person name="Larimer F.W."/>
            <person name="Lippmeier J.C."/>
            <person name="Lucas S."/>
            <person name="Medina M."/>
            <person name="Montsant A."/>
            <person name="Obornik M."/>
            <person name="Parker M.S."/>
            <person name="Palenik B."/>
            <person name="Pazour G.J."/>
            <person name="Richardson P.M."/>
            <person name="Rynearson T.A."/>
            <person name="Saito M.A."/>
            <person name="Schwartz D.C."/>
            <person name="Thamatrakoln K."/>
            <person name="Valentin K."/>
            <person name="Vardi A."/>
            <person name="Wilkerson F.P."/>
            <person name="Rokhsar D.S."/>
        </authorList>
    </citation>
    <scope>NUCLEOTIDE SEQUENCE [LARGE SCALE GENOMIC DNA]</scope>
    <source>
        <strain evidence="17 18">CCMP1335</strain>
    </source>
</reference>
<evidence type="ECO:0000313" key="18">
    <source>
        <dbReference type="Proteomes" id="UP000001449"/>
    </source>
</evidence>
<evidence type="ECO:0000256" key="14">
    <source>
        <dbReference type="ARBA" id="ARBA00046362"/>
    </source>
</evidence>
<dbReference type="AlphaFoldDB" id="B8CGM9"/>
<dbReference type="Gene3D" id="2.20.70.10">
    <property type="match status" value="2"/>
</dbReference>
<evidence type="ECO:0000313" key="17">
    <source>
        <dbReference type="EMBL" id="EED87393.1"/>
    </source>
</evidence>
<comment type="subunit">
    <text evidence="14">Interacts with POU3F2/Brn-2, ATXN1, TXNL4A, HTT and AR. Interaction with ATXN1 correlates positively with the length of the polyglutamine tract. Interacts with RNA polymerase II large subunit in a phosphorylation-dependent manner. Forms a ternary complex with ATXN1 mutant and phosphorylated RNA polymerase II. Interacts (via C-terminus) with TXNL4A and CD2BP2. Interacts (via WW domain) with ATN1 and SF3B1, and may interact with additional splice factors. Interacts (via WW domain) with WBP11; Leading to reduce interaction between PQBP1 and TXNL4A. Interacts with CAPRIN1. Interacts with DDX1. Interacts with SFPQ. Interacts with KHSRP.</text>
</comment>
<evidence type="ECO:0000256" key="10">
    <source>
        <dbReference type="ARBA" id="ARBA00023163"/>
    </source>
</evidence>
<evidence type="ECO:0000256" key="2">
    <source>
        <dbReference type="ARBA" id="ARBA00004463"/>
    </source>
</evidence>
<dbReference type="PANTHER" id="PTHR21737:SF3">
    <property type="entry name" value="POLYGLUTAMINE-BINDING PROTEIN 1"/>
    <property type="match status" value="1"/>
</dbReference>
<dbReference type="PROSITE" id="PS50020">
    <property type="entry name" value="WW_DOMAIN_2"/>
    <property type="match status" value="2"/>
</dbReference>
<dbReference type="RefSeq" id="XP_002295327.1">
    <property type="nucleotide sequence ID" value="XM_002295291.1"/>
</dbReference>
<evidence type="ECO:0000256" key="6">
    <source>
        <dbReference type="ARBA" id="ARBA00022664"/>
    </source>
</evidence>
<evidence type="ECO:0000259" key="16">
    <source>
        <dbReference type="PROSITE" id="PS50020"/>
    </source>
</evidence>
<feature type="domain" description="WW" evidence="16">
    <location>
        <begin position="174"/>
        <end position="208"/>
    </location>
</feature>
<keyword evidence="8" id="KW-0391">Immunity</keyword>
<evidence type="ECO:0000256" key="8">
    <source>
        <dbReference type="ARBA" id="ARBA00022859"/>
    </source>
</evidence>
<dbReference type="Proteomes" id="UP000001449">
    <property type="component" value="Chromosome 24"/>
</dbReference>
<dbReference type="PROSITE" id="PS01159">
    <property type="entry name" value="WW_DOMAIN_1"/>
    <property type="match status" value="1"/>
</dbReference>
<evidence type="ECO:0000256" key="5">
    <source>
        <dbReference type="ARBA" id="ARBA00022588"/>
    </source>
</evidence>
<dbReference type="HOGENOM" id="CLU_853885_0_0_1"/>
<reference evidence="17 18" key="2">
    <citation type="journal article" date="2008" name="Nature">
        <title>The Phaeodactylum genome reveals the evolutionary history of diatom genomes.</title>
        <authorList>
            <person name="Bowler C."/>
            <person name="Allen A.E."/>
            <person name="Badger J.H."/>
            <person name="Grimwood J."/>
            <person name="Jabbari K."/>
            <person name="Kuo A."/>
            <person name="Maheswari U."/>
            <person name="Martens C."/>
            <person name="Maumus F."/>
            <person name="Otillar R.P."/>
            <person name="Rayko E."/>
            <person name="Salamov A."/>
            <person name="Vandepoele K."/>
            <person name="Beszteri B."/>
            <person name="Gruber A."/>
            <person name="Heijde M."/>
            <person name="Katinka M."/>
            <person name="Mock T."/>
            <person name="Valentin K."/>
            <person name="Verret F."/>
            <person name="Berges J.A."/>
            <person name="Brownlee C."/>
            <person name="Cadoret J.P."/>
            <person name="Chiovitti A."/>
            <person name="Choi C.J."/>
            <person name="Coesel S."/>
            <person name="De Martino A."/>
            <person name="Detter J.C."/>
            <person name="Durkin C."/>
            <person name="Falciatore A."/>
            <person name="Fournet J."/>
            <person name="Haruta M."/>
            <person name="Huysman M.J."/>
            <person name="Jenkins B.D."/>
            <person name="Jiroutova K."/>
            <person name="Jorgensen R.E."/>
            <person name="Joubert Y."/>
            <person name="Kaplan A."/>
            <person name="Kroger N."/>
            <person name="Kroth P.G."/>
            <person name="La Roche J."/>
            <person name="Lindquist E."/>
            <person name="Lommer M."/>
            <person name="Martin-Jezequel V."/>
            <person name="Lopez P.J."/>
            <person name="Lucas S."/>
            <person name="Mangogna M."/>
            <person name="McGinnis K."/>
            <person name="Medlin L.K."/>
            <person name="Montsant A."/>
            <person name="Oudot-Le Secq M.P."/>
            <person name="Napoli C."/>
            <person name="Obornik M."/>
            <person name="Parker M.S."/>
            <person name="Petit J.L."/>
            <person name="Porcel B.M."/>
            <person name="Poulsen N."/>
            <person name="Robison M."/>
            <person name="Rychlewski L."/>
            <person name="Rynearson T.A."/>
            <person name="Schmutz J."/>
            <person name="Shapiro H."/>
            <person name="Siaut M."/>
            <person name="Stanley M."/>
            <person name="Sussman M.R."/>
            <person name="Taylor A.R."/>
            <person name="Vardi A."/>
            <person name="von Dassow P."/>
            <person name="Vyverman W."/>
            <person name="Willis A."/>
            <person name="Wyrwicz L.S."/>
            <person name="Rokhsar D.S."/>
            <person name="Weissenbach J."/>
            <person name="Armbrust E.V."/>
            <person name="Green B.R."/>
            <person name="Van de Peer Y."/>
            <person name="Grigoriev I.V."/>
        </authorList>
    </citation>
    <scope>NUCLEOTIDE SEQUENCE [LARGE SCALE GENOMIC DNA]</scope>
    <source>
        <strain evidence="17 18">CCMP1335</strain>
    </source>
</reference>
<dbReference type="CDD" id="cd00201">
    <property type="entry name" value="WW"/>
    <property type="match status" value="1"/>
</dbReference>
<keyword evidence="5" id="KW-0399">Innate immunity</keyword>
<dbReference type="SUPFAM" id="SSF51045">
    <property type="entry name" value="WW domain"/>
    <property type="match status" value="2"/>
</dbReference>
<dbReference type="SUPFAM" id="SSF50156">
    <property type="entry name" value="PDZ domain-like"/>
    <property type="match status" value="1"/>
</dbReference>
<protein>
    <recommendedName>
        <fullName evidence="3">Polyglutamine-binding protein 1</fullName>
    </recommendedName>
    <alternativeName>
        <fullName evidence="13">Polyglutamine tract-binding protein 1</fullName>
    </alternativeName>
</protein>
<feature type="domain" description="WW" evidence="16">
    <location>
        <begin position="245"/>
        <end position="279"/>
    </location>
</feature>
<dbReference type="GO" id="GO:0016607">
    <property type="term" value="C:nuclear speck"/>
    <property type="evidence" value="ECO:0007669"/>
    <property type="project" value="UniProtKB-SubCell"/>
</dbReference>
<dbReference type="PANTHER" id="PTHR21737">
    <property type="entry name" value="POLYGLUTAMINE BINDING PROTEIN 1/MARVEL MEMBRANE-ASSOCIATING DOMAIN CONTAINING 3"/>
    <property type="match status" value="1"/>
</dbReference>
<dbReference type="GeneID" id="7452008"/>
<evidence type="ECO:0000256" key="9">
    <source>
        <dbReference type="ARBA" id="ARBA00023015"/>
    </source>
</evidence>
<keyword evidence="9" id="KW-0805">Transcription regulation</keyword>
<evidence type="ECO:0000256" key="1">
    <source>
        <dbReference type="ARBA" id="ARBA00004324"/>
    </source>
</evidence>
<sequence>MTSASLHVAKEGNADASTNHPEPPHLHTIEVTYTTPTLGLTIEVKPTKVPSKESTHTIAVKTVASDAPHSHLIQPNDEIVGINGLEVNAIVDLYSNDTDAGDEVKCKGKETDEDFLGGIVIALKETKRPMMVQFERGADDETAKCKDGLCDGDAFEAMETNDAGIDMTEETDSSTLLEPWIEYLDSSSVQHYYHTPTTNVTQWGRPSAESMAENGSDVVGEDIASDSLVEAVAANDTNNVGAASLMLPEPLEEHLDSSSGFSYYHNPMTNVTQWENPLRDDADSYTGDICLTLQQLSGEKRGTCRLLILLILYLSTSYISYNYAWG</sequence>
<keyword evidence="10" id="KW-0804">Transcription</keyword>
<proteinExistence type="predicted"/>
<dbReference type="SMART" id="SM00456">
    <property type="entry name" value="WW"/>
    <property type="match status" value="2"/>
</dbReference>
<dbReference type="GO" id="GO:0045087">
    <property type="term" value="P:innate immune response"/>
    <property type="evidence" value="ECO:0007669"/>
    <property type="project" value="UniProtKB-KW"/>
</dbReference>
<dbReference type="PaxDb" id="35128-Thaps12164"/>
<dbReference type="EMBL" id="CM000655">
    <property type="protein sequence ID" value="EED87393.1"/>
    <property type="molecule type" value="Genomic_DNA"/>
</dbReference>
<keyword evidence="6" id="KW-0507">mRNA processing</keyword>
<dbReference type="InterPro" id="IPR001202">
    <property type="entry name" value="WW_dom"/>
</dbReference>
<keyword evidence="18" id="KW-1185">Reference proteome</keyword>
<keyword evidence="7" id="KW-0677">Repeat</keyword>
<evidence type="ECO:0000256" key="15">
    <source>
        <dbReference type="SAM" id="MobiDB-lite"/>
    </source>
</evidence>
<evidence type="ECO:0000256" key="13">
    <source>
        <dbReference type="ARBA" id="ARBA00042167"/>
    </source>
</evidence>
<keyword evidence="4" id="KW-0597">Phosphoprotein</keyword>
<evidence type="ECO:0000256" key="12">
    <source>
        <dbReference type="ARBA" id="ARBA00023242"/>
    </source>
</evidence>
<dbReference type="InterPro" id="IPR036020">
    <property type="entry name" value="WW_dom_sf"/>
</dbReference>
<dbReference type="Pfam" id="PF00397">
    <property type="entry name" value="WW"/>
    <property type="match status" value="1"/>
</dbReference>
<dbReference type="InterPro" id="IPR036034">
    <property type="entry name" value="PDZ_sf"/>
</dbReference>
<name>B8CGM9_THAPS</name>
<gene>
    <name evidence="17" type="ORF">THAPSDRAFT_12164</name>
</gene>
<dbReference type="GO" id="GO:0016604">
    <property type="term" value="C:nuclear body"/>
    <property type="evidence" value="ECO:0000318"/>
    <property type="project" value="GO_Central"/>
</dbReference>
<evidence type="ECO:0000256" key="3">
    <source>
        <dbReference type="ARBA" id="ARBA00021117"/>
    </source>
</evidence>
<evidence type="ECO:0000256" key="7">
    <source>
        <dbReference type="ARBA" id="ARBA00022737"/>
    </source>
</evidence>
<accession>B8CGM9</accession>
<evidence type="ECO:0000256" key="11">
    <source>
        <dbReference type="ARBA" id="ARBA00023187"/>
    </source>
</evidence>
<evidence type="ECO:0000256" key="4">
    <source>
        <dbReference type="ARBA" id="ARBA00022553"/>
    </source>
</evidence>
<comment type="subcellular location">
    <subcellularLocation>
        <location evidence="2">Cytoplasmic granule</location>
    </subcellularLocation>
    <subcellularLocation>
        <location evidence="1">Nucleus speckle</location>
    </subcellularLocation>
</comment>